<dbReference type="GO" id="GO:0005634">
    <property type="term" value="C:nucleus"/>
    <property type="evidence" value="ECO:0007669"/>
    <property type="project" value="TreeGrafter"/>
</dbReference>
<feature type="compositionally biased region" description="Polar residues" evidence="1">
    <location>
        <begin position="533"/>
        <end position="542"/>
    </location>
</feature>
<dbReference type="GO" id="GO:0034039">
    <property type="term" value="F:8-oxo-7,8-dihydroguanine DNA N-glycosylase activity"/>
    <property type="evidence" value="ECO:0007669"/>
    <property type="project" value="TreeGrafter"/>
</dbReference>
<sequence length="774" mass="86515">MMRREDGVGLGTTRRVTDREGTPFRLKKMVSTRRQTLPPGSRTTATANVTRLSASSSLGSETTTKKESQRTVKNSPRSIQNGCVETTEAVGVRGVAKYTRAKKGRTNDLNRDKERDSLHVLRRGKRIKTVASTYTLKTPESGVIQEAGHCVNEGEKQAEDTVSEDQRTWVRILSVPSWYSLASTVCSYGYFCMEPNQWKPPTPPSRAMSARPAHNGEVGSPITCRGDVSESTGRHRQSEGLPQQNCLSLGLENGHVASVRNAPCGGRKSLRSKAVHANPSTHVDSGIGREKQGKEEKESELGVELGGVFERPLRYGEYMQKCCDIRLTMDGIGKLRMECGDRNASGEGFSPEDEEELVGQVQRMCRLSPGDLEHVQHFWRKHPQAARARFGLLFRSPTLWEDIVKTVTICNVRWKQSCVMNDLFCRRISSFPGSFPSPLDFLRFDAEDLPRLAGTGYRGDRLLRLAHRIVDGSLDLRQLDVGPPPPLTRPNLSSERLLDSELEMNSLTAKQSPLSSALSPSPTSLNDGETPATGATSRPSRSARTQQATVQQRAAGGIEGEDMERERLRDVLMKRLLAIHGIGPFAAQNVLQLLGFTEVDAYDSETIRHMEEVHGIKRKTVREVHELARKRFLPYKPYQFLAYWYELWQYYEKKVGSVSLYWTDQNSCFLLQDNKHLQHPSVTADGSMPAYLSAPERSPGSLLKQILKKGGLAFIHIPPRQMLAQKKDCVITSEVKSETQSTKEATKKAKTASSRIQRTPWGKKREKRLLSEAV</sequence>
<dbReference type="InterPro" id="IPR011257">
    <property type="entry name" value="DNA_glycosylase"/>
</dbReference>
<gene>
    <name evidence="2" type="ORF">CSUI_000559</name>
</gene>
<name>A0A2C6LG41_9APIC</name>
<feature type="compositionally biased region" description="Low complexity" evidence="1">
    <location>
        <begin position="512"/>
        <end position="525"/>
    </location>
</feature>
<reference evidence="2 3" key="1">
    <citation type="journal article" date="2017" name="Int. J. Parasitol.">
        <title>The genome of the protozoan parasite Cystoisospora suis and a reverse vaccinology approach to identify vaccine candidates.</title>
        <authorList>
            <person name="Palmieri N."/>
            <person name="Shrestha A."/>
            <person name="Ruttkowski B."/>
            <person name="Beck T."/>
            <person name="Vogl C."/>
            <person name="Tomley F."/>
            <person name="Blake D.P."/>
            <person name="Joachim A."/>
        </authorList>
    </citation>
    <scope>NUCLEOTIDE SEQUENCE [LARGE SCALE GENOMIC DNA]</scope>
    <source>
        <strain evidence="2 3">Wien I</strain>
    </source>
</reference>
<dbReference type="VEuPathDB" id="ToxoDB:CSUI_000559"/>
<feature type="region of interest" description="Disordered" evidence="1">
    <location>
        <begin position="1"/>
        <end position="21"/>
    </location>
</feature>
<dbReference type="PANTHER" id="PTHR10242">
    <property type="entry name" value="8-OXOGUANINE DNA GLYCOSYLASE"/>
    <property type="match status" value="1"/>
</dbReference>
<organism evidence="2 3">
    <name type="scientific">Cystoisospora suis</name>
    <dbReference type="NCBI Taxonomy" id="483139"/>
    <lineage>
        <taxon>Eukaryota</taxon>
        <taxon>Sar</taxon>
        <taxon>Alveolata</taxon>
        <taxon>Apicomplexa</taxon>
        <taxon>Conoidasida</taxon>
        <taxon>Coccidia</taxon>
        <taxon>Eucoccidiorida</taxon>
        <taxon>Eimeriorina</taxon>
        <taxon>Sarcocystidae</taxon>
        <taxon>Cystoisospora</taxon>
    </lineage>
</organism>
<dbReference type="PANTHER" id="PTHR10242:SF4">
    <property type="entry name" value="OS07G0657600 PROTEIN"/>
    <property type="match status" value="1"/>
</dbReference>
<feature type="region of interest" description="Disordered" evidence="1">
    <location>
        <begin position="53"/>
        <end position="78"/>
    </location>
</feature>
<dbReference type="OrthoDB" id="4951845at2759"/>
<dbReference type="EMBL" id="MIGC01000216">
    <property type="protein sequence ID" value="PHJ25584.1"/>
    <property type="molecule type" value="Genomic_DNA"/>
</dbReference>
<comment type="caution">
    <text evidence="2">The sequence shown here is derived from an EMBL/GenBank/DDBJ whole genome shotgun (WGS) entry which is preliminary data.</text>
</comment>
<dbReference type="SUPFAM" id="SSF48150">
    <property type="entry name" value="DNA-glycosylase"/>
    <property type="match status" value="1"/>
</dbReference>
<feature type="compositionally biased region" description="Basic and acidic residues" evidence="1">
    <location>
        <begin position="287"/>
        <end position="299"/>
    </location>
</feature>
<evidence type="ECO:0000256" key="1">
    <source>
        <dbReference type="SAM" id="MobiDB-lite"/>
    </source>
</evidence>
<dbReference type="GeneID" id="94424004"/>
<dbReference type="AlphaFoldDB" id="A0A2C6LG41"/>
<evidence type="ECO:0000313" key="3">
    <source>
        <dbReference type="Proteomes" id="UP000221165"/>
    </source>
</evidence>
<keyword evidence="3" id="KW-1185">Reference proteome</keyword>
<feature type="region of interest" description="Disordered" evidence="1">
    <location>
        <begin position="509"/>
        <end position="561"/>
    </location>
</feature>
<proteinExistence type="predicted"/>
<dbReference type="InterPro" id="IPR052054">
    <property type="entry name" value="Oxidative_DNA_repair_enzyme"/>
</dbReference>
<dbReference type="GO" id="GO:0006285">
    <property type="term" value="P:base-excision repair, AP site formation"/>
    <property type="evidence" value="ECO:0007669"/>
    <property type="project" value="TreeGrafter"/>
</dbReference>
<dbReference type="Gene3D" id="1.10.340.30">
    <property type="entry name" value="Hypothetical protein, domain 2"/>
    <property type="match status" value="1"/>
</dbReference>
<feature type="compositionally biased region" description="Polar residues" evidence="1">
    <location>
        <begin position="53"/>
        <end position="62"/>
    </location>
</feature>
<dbReference type="RefSeq" id="XP_067927230.1">
    <property type="nucleotide sequence ID" value="XM_068060793.1"/>
</dbReference>
<evidence type="ECO:0000313" key="2">
    <source>
        <dbReference type="EMBL" id="PHJ25584.1"/>
    </source>
</evidence>
<feature type="region of interest" description="Disordered" evidence="1">
    <location>
        <begin position="267"/>
        <end position="299"/>
    </location>
</feature>
<feature type="region of interest" description="Disordered" evidence="1">
    <location>
        <begin position="202"/>
        <end position="241"/>
    </location>
</feature>
<feature type="region of interest" description="Disordered" evidence="1">
    <location>
        <begin position="735"/>
        <end position="774"/>
    </location>
</feature>
<protein>
    <submittedName>
        <fullName evidence="2">Uncharacterized protein</fullName>
    </submittedName>
</protein>
<feature type="compositionally biased region" description="Low complexity" evidence="1">
    <location>
        <begin position="543"/>
        <end position="555"/>
    </location>
</feature>
<dbReference type="Proteomes" id="UP000221165">
    <property type="component" value="Unassembled WGS sequence"/>
</dbReference>
<accession>A0A2C6LG41</accession>